<reference evidence="3" key="1">
    <citation type="journal article" date="2019" name="Int. J. Syst. Evol. Microbiol.">
        <title>The Global Catalogue of Microorganisms (GCM) 10K type strain sequencing project: providing services to taxonomists for standard genome sequencing and annotation.</title>
        <authorList>
            <consortium name="The Broad Institute Genomics Platform"/>
            <consortium name="The Broad Institute Genome Sequencing Center for Infectious Disease"/>
            <person name="Wu L."/>
            <person name="Ma J."/>
        </authorList>
    </citation>
    <scope>NUCLEOTIDE SEQUENCE [LARGE SCALE GENOMIC DNA]</scope>
    <source>
        <strain evidence="3">CGMCC 1.10130</strain>
    </source>
</reference>
<keyword evidence="1" id="KW-0812">Transmembrane</keyword>
<dbReference type="AlphaFoldDB" id="A0A8J2XQG2"/>
<keyword evidence="1" id="KW-0472">Membrane</keyword>
<comment type="caution">
    <text evidence="2">The sequence shown here is derived from an EMBL/GenBank/DDBJ whole genome shotgun (WGS) entry which is preliminary data.</text>
</comment>
<keyword evidence="1" id="KW-1133">Transmembrane helix</keyword>
<evidence type="ECO:0000313" key="3">
    <source>
        <dbReference type="Proteomes" id="UP000619743"/>
    </source>
</evidence>
<evidence type="ECO:0000256" key="1">
    <source>
        <dbReference type="SAM" id="Phobius"/>
    </source>
</evidence>
<proteinExistence type="predicted"/>
<keyword evidence="3" id="KW-1185">Reference proteome</keyword>
<gene>
    <name evidence="2" type="ORF">GCM10011369_28470</name>
</gene>
<organism evidence="2 3">
    <name type="scientific">Neiella marina</name>
    <dbReference type="NCBI Taxonomy" id="508461"/>
    <lineage>
        <taxon>Bacteria</taxon>
        <taxon>Pseudomonadati</taxon>
        <taxon>Pseudomonadota</taxon>
        <taxon>Gammaproteobacteria</taxon>
        <taxon>Alteromonadales</taxon>
        <taxon>Echinimonadaceae</taxon>
        <taxon>Neiella</taxon>
    </lineage>
</organism>
<dbReference type="Proteomes" id="UP000619743">
    <property type="component" value="Unassembled WGS sequence"/>
</dbReference>
<sequence>MSGTTLAFLIVVTVVFGGGILRLIEKQMKFKDAPKAKELEAKLAQLEQTTIASLQQRIQVLEKIVTDEGYELRKTINKLDQ</sequence>
<accession>A0A8J2XQG2</accession>
<name>A0A8J2XQG2_9GAMM</name>
<dbReference type="EMBL" id="BMDX01000017">
    <property type="protein sequence ID" value="GGA84751.1"/>
    <property type="molecule type" value="Genomic_DNA"/>
</dbReference>
<protein>
    <recommendedName>
        <fullName evidence="4">Phage shock protein B</fullName>
    </recommendedName>
</protein>
<evidence type="ECO:0008006" key="4">
    <source>
        <dbReference type="Google" id="ProtNLM"/>
    </source>
</evidence>
<evidence type="ECO:0000313" key="2">
    <source>
        <dbReference type="EMBL" id="GGA84751.1"/>
    </source>
</evidence>
<feature type="transmembrane region" description="Helical" evidence="1">
    <location>
        <begin position="6"/>
        <end position="24"/>
    </location>
</feature>